<comment type="caution">
    <text evidence="1">The sequence shown here is derived from an EMBL/GenBank/DDBJ whole genome shotgun (WGS) entry which is preliminary data.</text>
</comment>
<dbReference type="EMBL" id="JAVREJ010000018">
    <property type="protein sequence ID" value="MDT0352397.1"/>
    <property type="molecule type" value="Genomic_DNA"/>
</dbReference>
<dbReference type="Proteomes" id="UP001183202">
    <property type="component" value="Unassembled WGS sequence"/>
</dbReference>
<dbReference type="SUPFAM" id="SSF55781">
    <property type="entry name" value="GAF domain-like"/>
    <property type="match status" value="1"/>
</dbReference>
<reference evidence="2" key="1">
    <citation type="submission" date="2023-07" db="EMBL/GenBank/DDBJ databases">
        <title>30 novel species of actinomycetes from the DSMZ collection.</title>
        <authorList>
            <person name="Nouioui I."/>
        </authorList>
    </citation>
    <scope>NUCLEOTIDE SEQUENCE [LARGE SCALE GENOMIC DNA]</scope>
    <source>
        <strain evidence="2">DSM 45834</strain>
    </source>
</reference>
<accession>A0ABU2NEK4</accession>
<protein>
    <recommendedName>
        <fullName evidence="3">GAF domain-containing protein</fullName>
    </recommendedName>
</protein>
<evidence type="ECO:0000313" key="1">
    <source>
        <dbReference type="EMBL" id="MDT0352397.1"/>
    </source>
</evidence>
<evidence type="ECO:0008006" key="3">
    <source>
        <dbReference type="Google" id="ProtNLM"/>
    </source>
</evidence>
<keyword evidence="2" id="KW-1185">Reference proteome</keyword>
<organism evidence="1 2">
    <name type="scientific">Pseudonocardia charpentierae</name>
    <dbReference type="NCBI Taxonomy" id="3075545"/>
    <lineage>
        <taxon>Bacteria</taxon>
        <taxon>Bacillati</taxon>
        <taxon>Actinomycetota</taxon>
        <taxon>Actinomycetes</taxon>
        <taxon>Pseudonocardiales</taxon>
        <taxon>Pseudonocardiaceae</taxon>
        <taxon>Pseudonocardia</taxon>
    </lineage>
</organism>
<sequence length="75" mass="8105">MAQAFVELAGALANGYDVVELLDRLVQRCVHLLAIDAVGLVLSDASGTLKVMATTSEQARFLPCRCGSRSRLWAR</sequence>
<evidence type="ECO:0000313" key="2">
    <source>
        <dbReference type="Proteomes" id="UP001183202"/>
    </source>
</evidence>
<dbReference type="RefSeq" id="WP_311558903.1">
    <property type="nucleotide sequence ID" value="NZ_JAVREJ010000018.1"/>
</dbReference>
<name>A0ABU2NEK4_9PSEU</name>
<gene>
    <name evidence="1" type="ORF">RM445_22990</name>
</gene>
<proteinExistence type="predicted"/>